<dbReference type="Proteomes" id="UP000593573">
    <property type="component" value="Unassembled WGS sequence"/>
</dbReference>
<dbReference type="OrthoDB" id="994689at2759"/>
<reference evidence="1 2" key="1">
    <citation type="journal article" date="2019" name="Genome Biol. Evol.">
        <title>Insights into the evolution of the New World diploid cottons (Gossypium, subgenus Houzingenia) based on genome sequencing.</title>
        <authorList>
            <person name="Grover C.E."/>
            <person name="Arick M.A. 2nd"/>
            <person name="Thrash A."/>
            <person name="Conover J.L."/>
            <person name="Sanders W.S."/>
            <person name="Peterson D.G."/>
            <person name="Frelichowski J.E."/>
            <person name="Scheffler J.A."/>
            <person name="Scheffler B.E."/>
            <person name="Wendel J.F."/>
        </authorList>
    </citation>
    <scope>NUCLEOTIDE SEQUENCE [LARGE SCALE GENOMIC DNA]</scope>
    <source>
        <strain evidence="1">57</strain>
        <tissue evidence="1">Leaf</tissue>
    </source>
</reference>
<evidence type="ECO:0000313" key="1">
    <source>
        <dbReference type="EMBL" id="MBA0649143.1"/>
    </source>
</evidence>
<comment type="caution">
    <text evidence="1">The sequence shown here is derived from an EMBL/GenBank/DDBJ whole genome shotgun (WGS) entry which is preliminary data.</text>
</comment>
<gene>
    <name evidence="1" type="ORF">Goklo_016743</name>
</gene>
<feature type="non-terminal residue" evidence="1">
    <location>
        <position position="34"/>
    </location>
</feature>
<name>A0A7J8UFH3_9ROSI</name>
<protein>
    <submittedName>
        <fullName evidence="1">Uncharacterized protein</fullName>
    </submittedName>
</protein>
<dbReference type="AlphaFoldDB" id="A0A7J8UFH3"/>
<sequence>MSQGTCSLTLVMDPYGISQAVKVLDSMSEEVPEA</sequence>
<dbReference type="EMBL" id="JABFAB010000005">
    <property type="protein sequence ID" value="MBA0649143.1"/>
    <property type="molecule type" value="Genomic_DNA"/>
</dbReference>
<keyword evidence="2" id="KW-1185">Reference proteome</keyword>
<evidence type="ECO:0000313" key="2">
    <source>
        <dbReference type="Proteomes" id="UP000593573"/>
    </source>
</evidence>
<proteinExistence type="predicted"/>
<accession>A0A7J8UFH3</accession>
<organism evidence="1 2">
    <name type="scientific">Gossypium klotzschianum</name>
    <dbReference type="NCBI Taxonomy" id="34286"/>
    <lineage>
        <taxon>Eukaryota</taxon>
        <taxon>Viridiplantae</taxon>
        <taxon>Streptophyta</taxon>
        <taxon>Embryophyta</taxon>
        <taxon>Tracheophyta</taxon>
        <taxon>Spermatophyta</taxon>
        <taxon>Magnoliopsida</taxon>
        <taxon>eudicotyledons</taxon>
        <taxon>Gunneridae</taxon>
        <taxon>Pentapetalae</taxon>
        <taxon>rosids</taxon>
        <taxon>malvids</taxon>
        <taxon>Malvales</taxon>
        <taxon>Malvaceae</taxon>
        <taxon>Malvoideae</taxon>
        <taxon>Gossypium</taxon>
    </lineage>
</organism>